<keyword evidence="2" id="KW-0808">Transferase</keyword>
<dbReference type="InterPro" id="IPR017861">
    <property type="entry name" value="KAE1/TsaD"/>
</dbReference>
<comment type="caution">
    <text evidence="9">The sequence shown here is derived from an EMBL/GenBank/DDBJ whole genome shotgun (WGS) entry which is preliminary data.</text>
</comment>
<dbReference type="PRINTS" id="PR00789">
    <property type="entry name" value="OSIALOPTASE"/>
</dbReference>
<reference evidence="9" key="1">
    <citation type="journal article" date="2021" name="Cell">
        <title>Tracing the genetic footprints of vertebrate landing in non-teleost ray-finned fishes.</title>
        <authorList>
            <person name="Bi X."/>
            <person name="Wang K."/>
            <person name="Yang L."/>
            <person name="Pan H."/>
            <person name="Jiang H."/>
            <person name="Wei Q."/>
            <person name="Fang M."/>
            <person name="Yu H."/>
            <person name="Zhu C."/>
            <person name="Cai Y."/>
            <person name="He Y."/>
            <person name="Gan X."/>
            <person name="Zeng H."/>
            <person name="Yu D."/>
            <person name="Zhu Y."/>
            <person name="Jiang H."/>
            <person name="Qiu Q."/>
            <person name="Yang H."/>
            <person name="Zhang Y.E."/>
            <person name="Wang W."/>
            <person name="Zhu M."/>
            <person name="He S."/>
            <person name="Zhang G."/>
        </authorList>
    </citation>
    <scope>NUCLEOTIDE SEQUENCE</scope>
    <source>
        <strain evidence="9">Bchr_001</strain>
    </source>
</reference>
<keyword evidence="3" id="KW-0819">tRNA processing</keyword>
<dbReference type="CDD" id="cd24134">
    <property type="entry name" value="ASKHA_NBD_OSGEPL1_QRI7_euk"/>
    <property type="match status" value="1"/>
</dbReference>
<comment type="catalytic activity">
    <reaction evidence="6">
        <text>L-threonylcarbamoyladenylate + adenosine(37) in tRNA = N(6)-L-threonylcarbamoyladenosine(37) in tRNA + AMP + H(+)</text>
        <dbReference type="Rhea" id="RHEA:37059"/>
        <dbReference type="Rhea" id="RHEA-COMP:10162"/>
        <dbReference type="Rhea" id="RHEA-COMP:10163"/>
        <dbReference type="ChEBI" id="CHEBI:15378"/>
        <dbReference type="ChEBI" id="CHEBI:73682"/>
        <dbReference type="ChEBI" id="CHEBI:74411"/>
        <dbReference type="ChEBI" id="CHEBI:74418"/>
        <dbReference type="ChEBI" id="CHEBI:456215"/>
        <dbReference type="EC" id="2.3.1.234"/>
    </reaction>
</comment>
<feature type="domain" description="Gcp-like" evidence="8">
    <location>
        <begin position="50"/>
        <end position="371"/>
    </location>
</feature>
<dbReference type="Gene3D" id="3.30.420.40">
    <property type="match status" value="2"/>
</dbReference>
<name>A0ABS2Z5V7_POLSE</name>
<gene>
    <name evidence="9" type="primary">Osgepl1</name>
    <name evidence="9" type="ORF">GTO92_0018678</name>
</gene>
<evidence type="ECO:0000256" key="4">
    <source>
        <dbReference type="ARBA" id="ARBA00022723"/>
    </source>
</evidence>
<keyword evidence="4" id="KW-0479">Metal-binding</keyword>
<evidence type="ECO:0000256" key="6">
    <source>
        <dbReference type="ARBA" id="ARBA00048117"/>
    </source>
</evidence>
<sequence>MLRARLRTWRLCRFGSHVHCLSSRRPRVVLGIESSCDDTGAAVVDEHGRVLGEALHSQKEEHLRTGGIIPHVAQALHRQHIARIVQEALEKSGLRASALSAVATTVKPGLALSLSVGLEFTGTLLQSLPTPFIPVHHMEAHALTVRMVHPLPFPFLVLLVSGGHALLALARGVSDFLLLGQALDEAPGDTLDKVRPSERAAAPPPGPGQIARRLSLTGHPECRAMGGGQAVEHLALQGDRLKFNLRTPMGHRLDCNFSFAGLRTQVERTIGRLEQEEGVRDGRVLSCVADVCAAAQHAVCAHIAKRTHRAILFCKARGLLPERSPTLVASGGVASNRYARQLLQVITDASGLELLCPPPRLCTDNGAMVAWNGIERLREGIGILPSSAGIRYQPKATFGTDISEEVKQSAIILPPVKLRLAT</sequence>
<evidence type="ECO:0000259" key="8">
    <source>
        <dbReference type="Pfam" id="PF00814"/>
    </source>
</evidence>
<keyword evidence="5" id="KW-0012">Acyltransferase</keyword>
<dbReference type="NCBIfam" id="TIGR00329">
    <property type="entry name" value="gcp_kae1"/>
    <property type="match status" value="1"/>
</dbReference>
<dbReference type="PANTHER" id="PTHR11735:SF6">
    <property type="entry name" value="TRNA N6-ADENOSINE THREONYLCARBAMOYLTRANSFERASE, MITOCHONDRIAL"/>
    <property type="match status" value="1"/>
</dbReference>
<dbReference type="InterPro" id="IPR000905">
    <property type="entry name" value="Gcp-like_dom"/>
</dbReference>
<evidence type="ECO:0000256" key="1">
    <source>
        <dbReference type="ARBA" id="ARBA00012156"/>
    </source>
</evidence>
<dbReference type="SUPFAM" id="SSF53067">
    <property type="entry name" value="Actin-like ATPase domain"/>
    <property type="match status" value="1"/>
</dbReference>
<feature type="region of interest" description="Disordered" evidence="7">
    <location>
        <begin position="188"/>
        <end position="212"/>
    </location>
</feature>
<evidence type="ECO:0000256" key="2">
    <source>
        <dbReference type="ARBA" id="ARBA00022679"/>
    </source>
</evidence>
<dbReference type="HAMAP" id="MF_01445">
    <property type="entry name" value="TsaD"/>
    <property type="match status" value="1"/>
</dbReference>
<keyword evidence="10" id="KW-1185">Reference proteome</keyword>
<feature type="non-terminal residue" evidence="9">
    <location>
        <position position="1"/>
    </location>
</feature>
<dbReference type="Pfam" id="PF00814">
    <property type="entry name" value="TsaD"/>
    <property type="match status" value="1"/>
</dbReference>
<dbReference type="PANTHER" id="PTHR11735">
    <property type="entry name" value="TRNA N6-ADENOSINE THREONYLCARBAMOYLTRANSFERASE"/>
    <property type="match status" value="1"/>
</dbReference>
<evidence type="ECO:0000313" key="10">
    <source>
        <dbReference type="Proteomes" id="UP001166052"/>
    </source>
</evidence>
<organism evidence="9 10">
    <name type="scientific">Polypterus senegalus</name>
    <name type="common">Senegal bichir</name>
    <dbReference type="NCBI Taxonomy" id="55291"/>
    <lineage>
        <taxon>Eukaryota</taxon>
        <taxon>Metazoa</taxon>
        <taxon>Chordata</taxon>
        <taxon>Craniata</taxon>
        <taxon>Vertebrata</taxon>
        <taxon>Euteleostomi</taxon>
        <taxon>Actinopterygii</taxon>
        <taxon>Polypteriformes</taxon>
        <taxon>Polypteridae</taxon>
        <taxon>Polypterus</taxon>
    </lineage>
</organism>
<evidence type="ECO:0000256" key="7">
    <source>
        <dbReference type="SAM" id="MobiDB-lite"/>
    </source>
</evidence>
<feature type="non-terminal residue" evidence="9">
    <location>
        <position position="422"/>
    </location>
</feature>
<dbReference type="InterPro" id="IPR043129">
    <property type="entry name" value="ATPase_NBD"/>
</dbReference>
<dbReference type="Proteomes" id="UP001166052">
    <property type="component" value="Unassembled WGS sequence"/>
</dbReference>
<proteinExistence type="inferred from homology"/>
<evidence type="ECO:0000256" key="5">
    <source>
        <dbReference type="ARBA" id="ARBA00023315"/>
    </source>
</evidence>
<evidence type="ECO:0000313" key="9">
    <source>
        <dbReference type="EMBL" id="MBN3293557.1"/>
    </source>
</evidence>
<accession>A0ABS2Z5V7</accession>
<dbReference type="EC" id="2.3.1.234" evidence="1"/>
<dbReference type="EMBL" id="JAAWVN010022307">
    <property type="protein sequence ID" value="MBN3293557.1"/>
    <property type="molecule type" value="Genomic_DNA"/>
</dbReference>
<evidence type="ECO:0000256" key="3">
    <source>
        <dbReference type="ARBA" id="ARBA00022694"/>
    </source>
</evidence>
<protein>
    <recommendedName>
        <fullName evidence="1">N(6)-L-threonylcarbamoyladenine synthase</fullName>
        <ecNumber evidence="1">2.3.1.234</ecNumber>
    </recommendedName>
</protein>
<dbReference type="InterPro" id="IPR022450">
    <property type="entry name" value="TsaD"/>
</dbReference>